<evidence type="ECO:0000256" key="1">
    <source>
        <dbReference type="SAM" id="Phobius"/>
    </source>
</evidence>
<feature type="transmembrane region" description="Helical" evidence="1">
    <location>
        <begin position="20"/>
        <end position="38"/>
    </location>
</feature>
<organism evidence="2 3">
    <name type="scientific">Gulo gulo</name>
    <name type="common">Wolverine</name>
    <name type="synonym">Gluton</name>
    <dbReference type="NCBI Taxonomy" id="48420"/>
    <lineage>
        <taxon>Eukaryota</taxon>
        <taxon>Metazoa</taxon>
        <taxon>Chordata</taxon>
        <taxon>Craniata</taxon>
        <taxon>Vertebrata</taxon>
        <taxon>Euteleostomi</taxon>
        <taxon>Mammalia</taxon>
        <taxon>Eutheria</taxon>
        <taxon>Laurasiatheria</taxon>
        <taxon>Carnivora</taxon>
        <taxon>Caniformia</taxon>
        <taxon>Musteloidea</taxon>
        <taxon>Mustelidae</taxon>
        <taxon>Guloninae</taxon>
        <taxon>Gulo</taxon>
    </lineage>
</organism>
<dbReference type="EMBL" id="CYRY02045307">
    <property type="protein sequence ID" value="VCX40673.1"/>
    <property type="molecule type" value="Genomic_DNA"/>
</dbReference>
<dbReference type="Proteomes" id="UP000269945">
    <property type="component" value="Unassembled WGS sequence"/>
</dbReference>
<comment type="caution">
    <text evidence="2">The sequence shown here is derived from an EMBL/GenBank/DDBJ whole genome shotgun (WGS) entry which is preliminary data.</text>
</comment>
<protein>
    <submittedName>
        <fullName evidence="2">Uncharacterized protein</fullName>
    </submittedName>
</protein>
<keyword evidence="1" id="KW-1133">Transmembrane helix</keyword>
<evidence type="ECO:0000313" key="2">
    <source>
        <dbReference type="EMBL" id="VCX40673.1"/>
    </source>
</evidence>
<keyword evidence="3" id="KW-1185">Reference proteome</keyword>
<reference evidence="2 3" key="1">
    <citation type="submission" date="2018-10" db="EMBL/GenBank/DDBJ databases">
        <authorList>
            <person name="Ekblom R."/>
            <person name="Jareborg N."/>
        </authorList>
    </citation>
    <scope>NUCLEOTIDE SEQUENCE [LARGE SCALE GENOMIC DNA]</scope>
    <source>
        <tissue evidence="2">Muscle</tissue>
    </source>
</reference>
<accession>A0A9X9MAV2</accession>
<name>A0A9X9MAV2_GULGU</name>
<sequence length="90" mass="10240">MVPSSWPQSSVNPDRISFTWVLRHILIFDVYYAIFATRRSAPEAKISRENDGPQLSVLSWRGTGLLPRNTFSFIHNLSLSHLLSVLLQEG</sequence>
<evidence type="ECO:0000313" key="3">
    <source>
        <dbReference type="Proteomes" id="UP000269945"/>
    </source>
</evidence>
<gene>
    <name evidence="2" type="ORF">BN2614_LOCUS1</name>
</gene>
<proteinExistence type="predicted"/>
<keyword evidence="1" id="KW-0812">Transmembrane</keyword>
<keyword evidence="1" id="KW-0472">Membrane</keyword>
<dbReference type="AlphaFoldDB" id="A0A9X9MAV2"/>